<dbReference type="EMBL" id="JAHKKG010000007">
    <property type="protein sequence ID" value="MBU2666582.1"/>
    <property type="molecule type" value="Genomic_DNA"/>
</dbReference>
<dbReference type="Proteomes" id="UP001519654">
    <property type="component" value="Unassembled WGS sequence"/>
</dbReference>
<feature type="chain" id="PRO_5046153192" description="Lipoprotein" evidence="1">
    <location>
        <begin position="21"/>
        <end position="236"/>
    </location>
</feature>
<keyword evidence="3" id="KW-1185">Reference proteome</keyword>
<reference evidence="2 3" key="1">
    <citation type="submission" date="2021-06" db="EMBL/GenBank/DDBJ databases">
        <title>Actinoplanes lichenicola sp. nov., and Actinoplanes ovalisporus sp. nov., isolated from lichen in Thailand.</title>
        <authorList>
            <person name="Saeng-In P."/>
            <person name="Kanchanasin P."/>
            <person name="Yuki M."/>
            <person name="Kudo T."/>
            <person name="Ohkuma M."/>
            <person name="Phongsopitanun W."/>
            <person name="Tanasupawat S."/>
        </authorList>
    </citation>
    <scope>NUCLEOTIDE SEQUENCE [LARGE SCALE GENOMIC DNA]</scope>
    <source>
        <strain evidence="2 3">NBRC 110975</strain>
    </source>
</reference>
<organism evidence="2 3">
    <name type="scientific">Paractinoplanes bogorensis</name>
    <dbReference type="NCBI Taxonomy" id="1610840"/>
    <lineage>
        <taxon>Bacteria</taxon>
        <taxon>Bacillati</taxon>
        <taxon>Actinomycetota</taxon>
        <taxon>Actinomycetes</taxon>
        <taxon>Micromonosporales</taxon>
        <taxon>Micromonosporaceae</taxon>
        <taxon>Paractinoplanes</taxon>
    </lineage>
</organism>
<dbReference type="PROSITE" id="PS51257">
    <property type="entry name" value="PROKAR_LIPOPROTEIN"/>
    <property type="match status" value="1"/>
</dbReference>
<keyword evidence="1" id="KW-0732">Signal</keyword>
<gene>
    <name evidence="2" type="ORF">KOI35_24035</name>
</gene>
<feature type="signal peptide" evidence="1">
    <location>
        <begin position="1"/>
        <end position="20"/>
    </location>
</feature>
<proteinExistence type="predicted"/>
<evidence type="ECO:0000313" key="3">
    <source>
        <dbReference type="Proteomes" id="UP001519654"/>
    </source>
</evidence>
<evidence type="ECO:0000256" key="1">
    <source>
        <dbReference type="SAM" id="SignalP"/>
    </source>
</evidence>
<dbReference type="RefSeq" id="WP_215790255.1">
    <property type="nucleotide sequence ID" value="NZ_JAHKKG010000007.1"/>
</dbReference>
<accession>A0ABS5YT01</accession>
<evidence type="ECO:0000313" key="2">
    <source>
        <dbReference type="EMBL" id="MBU2666582.1"/>
    </source>
</evidence>
<name>A0ABS5YT01_9ACTN</name>
<comment type="caution">
    <text evidence="2">The sequence shown here is derived from an EMBL/GenBank/DDBJ whole genome shotgun (WGS) entry which is preliminary data.</text>
</comment>
<evidence type="ECO:0008006" key="4">
    <source>
        <dbReference type="Google" id="ProtNLM"/>
    </source>
</evidence>
<sequence length="236" mass="24981">MRVFAVSVTVAFLLGGCAGAQDRPAAGRPASALEELRAAESRSGADPYQVSATYKGRTINMTVDDANRAIETWASHPVPKTTAKMTFRKLVVGDQSWFKVELPAGVLRVMGLPGKWMRIDQATKTSATVSTPPVFATASEVTTVNTGTYTGMLDLTGQKMLSEADMTRLGDSAKRVPFEAVTRDGHLASLTMKIPELGVMKMSLSGYGITAALATPAPAAQTTMPARARTLLAGML</sequence>
<protein>
    <recommendedName>
        <fullName evidence="4">Lipoprotein</fullName>
    </recommendedName>
</protein>